<evidence type="ECO:0000313" key="2">
    <source>
        <dbReference type="EMBL" id="KAJ6258103.1"/>
    </source>
</evidence>
<accession>A0AAD6IT89</accession>
<keyword evidence="3" id="KW-1185">Reference proteome</keyword>
<gene>
    <name evidence="2" type="ORF">Dda_7018</name>
</gene>
<feature type="region of interest" description="Disordered" evidence="1">
    <location>
        <begin position="43"/>
        <end position="86"/>
    </location>
</feature>
<feature type="compositionally biased region" description="Basic and acidic residues" evidence="1">
    <location>
        <begin position="64"/>
        <end position="75"/>
    </location>
</feature>
<organism evidence="2 3">
    <name type="scientific">Drechslerella dactyloides</name>
    <name type="common">Nematode-trapping fungus</name>
    <name type="synonym">Arthrobotrys dactyloides</name>
    <dbReference type="NCBI Taxonomy" id="74499"/>
    <lineage>
        <taxon>Eukaryota</taxon>
        <taxon>Fungi</taxon>
        <taxon>Dikarya</taxon>
        <taxon>Ascomycota</taxon>
        <taxon>Pezizomycotina</taxon>
        <taxon>Orbiliomycetes</taxon>
        <taxon>Orbiliales</taxon>
        <taxon>Orbiliaceae</taxon>
        <taxon>Drechslerella</taxon>
    </lineage>
</organism>
<proteinExistence type="predicted"/>
<evidence type="ECO:0000256" key="1">
    <source>
        <dbReference type="SAM" id="MobiDB-lite"/>
    </source>
</evidence>
<feature type="compositionally biased region" description="Basic and acidic residues" evidence="1">
    <location>
        <begin position="43"/>
        <end position="57"/>
    </location>
</feature>
<dbReference type="EMBL" id="JAQGDS010000009">
    <property type="protein sequence ID" value="KAJ6258103.1"/>
    <property type="molecule type" value="Genomic_DNA"/>
</dbReference>
<evidence type="ECO:0000313" key="3">
    <source>
        <dbReference type="Proteomes" id="UP001221413"/>
    </source>
</evidence>
<sequence>MRDQSFRKRYLTVVKSKFKELEQRCGAKIFSLVLRGEKQIEKLMRPRRRESNEKKAPEQVLEVESVKEAGAKSEEAGGTTYKASGDFGRAQAGAAQQSFGLTANYEEEEQTAYGCLVWPKGTLFNEDKDDKEDTESEYFD</sequence>
<name>A0AAD6IT89_DREDA</name>
<dbReference type="Proteomes" id="UP001221413">
    <property type="component" value="Unassembled WGS sequence"/>
</dbReference>
<comment type="caution">
    <text evidence="2">The sequence shown here is derived from an EMBL/GenBank/DDBJ whole genome shotgun (WGS) entry which is preliminary data.</text>
</comment>
<protein>
    <submittedName>
        <fullName evidence="2">Uncharacterized protein</fullName>
    </submittedName>
</protein>
<reference evidence="2" key="1">
    <citation type="submission" date="2023-01" db="EMBL/GenBank/DDBJ databases">
        <title>The chitinases involved in constricting ring structure development in the nematode-trapping fungus Drechslerella dactyloides.</title>
        <authorList>
            <person name="Wang R."/>
            <person name="Zhang L."/>
            <person name="Tang P."/>
            <person name="Li S."/>
            <person name="Liang L."/>
        </authorList>
    </citation>
    <scope>NUCLEOTIDE SEQUENCE</scope>
    <source>
        <strain evidence="2">YMF1.00031</strain>
    </source>
</reference>
<dbReference type="AlphaFoldDB" id="A0AAD6IT89"/>